<reference evidence="1" key="1">
    <citation type="journal article" date="2014" name="Front. Microbiol.">
        <title>High frequency of phylogenetically diverse reductive dehalogenase-homologous genes in deep subseafloor sedimentary metagenomes.</title>
        <authorList>
            <person name="Kawai M."/>
            <person name="Futagami T."/>
            <person name="Toyoda A."/>
            <person name="Takaki Y."/>
            <person name="Nishi S."/>
            <person name="Hori S."/>
            <person name="Arai W."/>
            <person name="Tsubouchi T."/>
            <person name="Morono Y."/>
            <person name="Uchiyama I."/>
            <person name="Ito T."/>
            <person name="Fujiyama A."/>
            <person name="Inagaki F."/>
            <person name="Takami H."/>
        </authorList>
    </citation>
    <scope>NUCLEOTIDE SEQUENCE</scope>
    <source>
        <strain evidence="1">Expedition CK06-06</strain>
    </source>
</reference>
<sequence length="175" mass="19916">MLTMRRILIQIIANPQYLFQYNIFIETSTGNGDMAAWASDLFDDVYSIETRIRHHNHAALKYGDMYNIDFLPGDPRILLPLILEGLTVPCVFWLNAQLGDELNAIVRHSWEHKLAHLILIDNIDMGLLTEVLAEADNMVGHYLYHICQGAIILYPDNMDELVETITTKATTVNSS</sequence>
<gene>
    <name evidence="1" type="ORF">S01H4_26337</name>
</gene>
<dbReference type="EMBL" id="BART01012687">
    <property type="protein sequence ID" value="GAG84073.1"/>
    <property type="molecule type" value="Genomic_DNA"/>
</dbReference>
<organism evidence="1">
    <name type="scientific">marine sediment metagenome</name>
    <dbReference type="NCBI Taxonomy" id="412755"/>
    <lineage>
        <taxon>unclassified sequences</taxon>
        <taxon>metagenomes</taxon>
        <taxon>ecological metagenomes</taxon>
    </lineage>
</organism>
<evidence type="ECO:0000313" key="1">
    <source>
        <dbReference type="EMBL" id="GAG84073.1"/>
    </source>
</evidence>
<protein>
    <submittedName>
        <fullName evidence="1">Uncharacterized protein</fullName>
    </submittedName>
</protein>
<dbReference type="AlphaFoldDB" id="X1BJ04"/>
<accession>X1BJ04</accession>
<name>X1BJ04_9ZZZZ</name>
<comment type="caution">
    <text evidence="1">The sequence shown here is derived from an EMBL/GenBank/DDBJ whole genome shotgun (WGS) entry which is preliminary data.</text>
</comment>
<proteinExistence type="predicted"/>